<reference evidence="2 3" key="1">
    <citation type="journal article" date="2008" name="PLoS ONE">
        <title>Environmental adaptation: genomic analysis of the piezotolerant and psychrotolerant deep-sea iron reducing bacterium Shewanella piezotolerans WP3.</title>
        <authorList>
            <person name="Wang F."/>
            <person name="Wang J."/>
            <person name="Jian H."/>
            <person name="Zhang B."/>
            <person name="Li S."/>
            <person name="Wang F."/>
            <person name="Zeng X."/>
            <person name="Gao L."/>
            <person name="Bartlett D.H."/>
            <person name="Yu J."/>
            <person name="Hu S."/>
            <person name="Xiao X."/>
        </authorList>
    </citation>
    <scope>NUCLEOTIDE SEQUENCE [LARGE SCALE GENOMIC DNA]</scope>
    <source>
        <strain evidence="3">WP3 / JCM 13877</strain>
    </source>
</reference>
<name>B8CR42_SHEPW</name>
<evidence type="ECO:0000313" key="2">
    <source>
        <dbReference type="EMBL" id="ACJ29714.1"/>
    </source>
</evidence>
<accession>B8CR42</accession>
<feature type="chain" id="PRO_5002869803" evidence="1">
    <location>
        <begin position="29"/>
        <end position="154"/>
    </location>
</feature>
<feature type="signal peptide" evidence="1">
    <location>
        <begin position="1"/>
        <end position="28"/>
    </location>
</feature>
<dbReference type="KEGG" id="swp:swp_2995"/>
<protein>
    <submittedName>
        <fullName evidence="2">Uncharacterized protein</fullName>
    </submittedName>
</protein>
<evidence type="ECO:0000313" key="3">
    <source>
        <dbReference type="Proteomes" id="UP000000753"/>
    </source>
</evidence>
<dbReference type="AlphaFoldDB" id="B8CR42"/>
<organism evidence="2 3">
    <name type="scientific">Shewanella piezotolerans (strain WP3 / JCM 13877)</name>
    <dbReference type="NCBI Taxonomy" id="225849"/>
    <lineage>
        <taxon>Bacteria</taxon>
        <taxon>Pseudomonadati</taxon>
        <taxon>Pseudomonadota</taxon>
        <taxon>Gammaproteobacteria</taxon>
        <taxon>Alteromonadales</taxon>
        <taxon>Shewanellaceae</taxon>
        <taxon>Shewanella</taxon>
    </lineage>
</organism>
<proteinExistence type="predicted"/>
<dbReference type="RefSeq" id="WP_020913068.1">
    <property type="nucleotide sequence ID" value="NC_011566.1"/>
</dbReference>
<dbReference type="Proteomes" id="UP000000753">
    <property type="component" value="Chromosome"/>
</dbReference>
<dbReference type="EMBL" id="CP000472">
    <property type="protein sequence ID" value="ACJ29714.1"/>
    <property type="molecule type" value="Genomic_DNA"/>
</dbReference>
<sequence>MRKLNPRTFTLKSAALLLVAITSLSANAASIDNDKGDIKIFNKEMNQLEQVEINDNIYIATVSDSFNDITEETDYMSEYTIIKRVTDKEAVELDLHEAKSYYIYSINGLKDLTDNVEKHLNNNHPAYFSTTLLKGDKYYHGFSEYIAKVTEYSL</sequence>
<dbReference type="HOGENOM" id="CLU_143534_0_0_6"/>
<evidence type="ECO:0000256" key="1">
    <source>
        <dbReference type="SAM" id="SignalP"/>
    </source>
</evidence>
<gene>
    <name evidence="2" type="ordered locus">swp_2995</name>
</gene>
<dbReference type="STRING" id="225849.swp_2995"/>
<keyword evidence="1" id="KW-0732">Signal</keyword>
<keyword evidence="3" id="KW-1185">Reference proteome</keyword>
<dbReference type="OrthoDB" id="6267264at2"/>